<proteinExistence type="inferred from homology"/>
<dbReference type="Proteomes" id="UP000689195">
    <property type="component" value="Unassembled WGS sequence"/>
</dbReference>
<dbReference type="PROSITE" id="PS51509">
    <property type="entry name" value="PHOSPHAGEN_KINASE_N"/>
    <property type="match status" value="1"/>
</dbReference>
<dbReference type="GO" id="GO:0016301">
    <property type="term" value="F:kinase activity"/>
    <property type="evidence" value="ECO:0007669"/>
    <property type="project" value="InterPro"/>
</dbReference>
<dbReference type="OrthoDB" id="430219at2759"/>
<comment type="caution">
    <text evidence="3">The sequence shown here is derived from an EMBL/GenBank/DDBJ whole genome shotgun (WGS) entry which is preliminary data.</text>
</comment>
<sequence length="176" mass="20673">MLDSNQYCSILIHQLFKLFVIIKQQAIKDLKYYMITSNKFNINACLCFQRGSHKGLVRCRRKGKFSYVRWIELGKIKVILRNKYITPAVEKKVKSLSDSNSQKFLDVMMGCLSKDDSSVAIYATRPEDYDVFSFYLEPLIREYHKIEGQTNRSMIGTSKLENMFLQKQIQDQKKCQ</sequence>
<evidence type="ECO:0000313" key="3">
    <source>
        <dbReference type="EMBL" id="CAD8159209.1"/>
    </source>
</evidence>
<name>A0A8S1U7A1_9CILI</name>
<accession>A0A8S1U7A1</accession>
<comment type="similarity">
    <text evidence="1">Belongs to the ATP:guanido phosphotransferase family.</text>
</comment>
<organism evidence="3 4">
    <name type="scientific">Paramecium pentaurelia</name>
    <dbReference type="NCBI Taxonomy" id="43138"/>
    <lineage>
        <taxon>Eukaryota</taxon>
        <taxon>Sar</taxon>
        <taxon>Alveolata</taxon>
        <taxon>Ciliophora</taxon>
        <taxon>Intramacronucleata</taxon>
        <taxon>Oligohymenophorea</taxon>
        <taxon>Peniculida</taxon>
        <taxon>Parameciidae</taxon>
        <taxon>Paramecium</taxon>
    </lineage>
</organism>
<keyword evidence="4" id="KW-1185">Reference proteome</keyword>
<dbReference type="Pfam" id="PF02807">
    <property type="entry name" value="ATP-gua_PtransN"/>
    <property type="match status" value="1"/>
</dbReference>
<gene>
    <name evidence="3" type="ORF">PPENT_87.1.T0330010</name>
</gene>
<dbReference type="AlphaFoldDB" id="A0A8S1U7A1"/>
<protein>
    <recommendedName>
        <fullName evidence="2">Phosphagen kinase N-terminal domain-containing protein</fullName>
    </recommendedName>
</protein>
<dbReference type="InterPro" id="IPR022413">
    <property type="entry name" value="ATP-guanido_PTrfase_N"/>
</dbReference>
<evidence type="ECO:0000256" key="1">
    <source>
        <dbReference type="PROSITE-ProRule" id="PRU00842"/>
    </source>
</evidence>
<reference evidence="3" key="1">
    <citation type="submission" date="2021-01" db="EMBL/GenBank/DDBJ databases">
        <authorList>
            <consortium name="Genoscope - CEA"/>
            <person name="William W."/>
        </authorList>
    </citation>
    <scope>NUCLEOTIDE SEQUENCE</scope>
</reference>
<evidence type="ECO:0000259" key="2">
    <source>
        <dbReference type="PROSITE" id="PS51509"/>
    </source>
</evidence>
<feature type="domain" description="Phosphagen kinase N-terminal" evidence="2">
    <location>
        <begin position="62"/>
        <end position="145"/>
    </location>
</feature>
<evidence type="ECO:0000313" key="4">
    <source>
        <dbReference type="Proteomes" id="UP000689195"/>
    </source>
</evidence>
<dbReference type="EMBL" id="CAJJDO010000033">
    <property type="protein sequence ID" value="CAD8159209.1"/>
    <property type="molecule type" value="Genomic_DNA"/>
</dbReference>